<dbReference type="GO" id="GO:0008881">
    <property type="term" value="F:glutamate racemase activity"/>
    <property type="evidence" value="ECO:0007669"/>
    <property type="project" value="UniProtKB-EC"/>
</dbReference>
<dbReference type="Proteomes" id="UP000838748">
    <property type="component" value="Unassembled WGS sequence"/>
</dbReference>
<organism evidence="8 9">
    <name type="scientific">Vibrio marisflavi CECT 7928</name>
    <dbReference type="NCBI Taxonomy" id="634439"/>
    <lineage>
        <taxon>Bacteria</taxon>
        <taxon>Pseudomonadati</taxon>
        <taxon>Pseudomonadota</taxon>
        <taxon>Gammaproteobacteria</taxon>
        <taxon>Vibrionales</taxon>
        <taxon>Vibrionaceae</taxon>
        <taxon>Vibrio</taxon>
    </lineage>
</organism>
<comment type="pathway">
    <text evidence="7">Cell wall biogenesis; peptidoglycan biosynthesis.</text>
</comment>
<feature type="active site" description="Proton donor/acceptor" evidence="7">
    <location>
        <position position="77"/>
    </location>
</feature>
<feature type="binding site" evidence="7">
    <location>
        <begin position="78"/>
        <end position="79"/>
    </location>
    <ligand>
        <name>substrate</name>
    </ligand>
</feature>
<feature type="binding site" evidence="7">
    <location>
        <begin position="13"/>
        <end position="14"/>
    </location>
    <ligand>
        <name>substrate</name>
    </ligand>
</feature>
<evidence type="ECO:0000256" key="6">
    <source>
        <dbReference type="ARBA" id="ARBA00023316"/>
    </source>
</evidence>
<evidence type="ECO:0000256" key="2">
    <source>
        <dbReference type="ARBA" id="ARBA00013090"/>
    </source>
</evidence>
<keyword evidence="5 7" id="KW-0413">Isomerase</keyword>
<comment type="similarity">
    <text evidence="7">Belongs to the aspartate/glutamate racemases family.</text>
</comment>
<dbReference type="RefSeq" id="WP_237363654.1">
    <property type="nucleotide sequence ID" value="NZ_CAKLDM010000003.1"/>
</dbReference>
<evidence type="ECO:0000256" key="3">
    <source>
        <dbReference type="ARBA" id="ARBA00022960"/>
    </source>
</evidence>
<keyword evidence="4 7" id="KW-0573">Peptidoglycan synthesis</keyword>
<feature type="binding site" evidence="7">
    <location>
        <begin position="186"/>
        <end position="187"/>
    </location>
    <ligand>
        <name>substrate</name>
    </ligand>
</feature>
<comment type="catalytic activity">
    <reaction evidence="1 7">
        <text>L-glutamate = D-glutamate</text>
        <dbReference type="Rhea" id="RHEA:12813"/>
        <dbReference type="ChEBI" id="CHEBI:29985"/>
        <dbReference type="ChEBI" id="CHEBI:29986"/>
        <dbReference type="EC" id="5.1.1.3"/>
    </reaction>
</comment>
<proteinExistence type="inferred from homology"/>
<dbReference type="PANTHER" id="PTHR21198:SF2">
    <property type="entry name" value="GLUTAMATE RACEMASE"/>
    <property type="match status" value="1"/>
</dbReference>
<evidence type="ECO:0000256" key="7">
    <source>
        <dbReference type="HAMAP-Rule" id="MF_00258"/>
    </source>
</evidence>
<accession>A0ABN8E8D9</accession>
<dbReference type="PANTHER" id="PTHR21198">
    <property type="entry name" value="GLUTAMATE RACEMASE"/>
    <property type="match status" value="1"/>
</dbReference>
<evidence type="ECO:0000256" key="1">
    <source>
        <dbReference type="ARBA" id="ARBA00001602"/>
    </source>
</evidence>
<evidence type="ECO:0000256" key="5">
    <source>
        <dbReference type="ARBA" id="ARBA00023235"/>
    </source>
</evidence>
<keyword evidence="9" id="KW-1185">Reference proteome</keyword>
<protein>
    <recommendedName>
        <fullName evidence="2 7">Glutamate racemase</fullName>
        <ecNumber evidence="2 7">5.1.1.3</ecNumber>
    </recommendedName>
</protein>
<dbReference type="InterPro" id="IPR015942">
    <property type="entry name" value="Asp/Glu/hydantoin_racemase"/>
</dbReference>
<dbReference type="SUPFAM" id="SSF53681">
    <property type="entry name" value="Aspartate/glutamate racemase"/>
    <property type="match status" value="2"/>
</dbReference>
<dbReference type="EC" id="5.1.1.3" evidence="2 7"/>
<dbReference type="PROSITE" id="PS00923">
    <property type="entry name" value="ASP_GLU_RACEMASE_1"/>
    <property type="match status" value="1"/>
</dbReference>
<name>A0ABN8E8D9_9VIBR</name>
<feature type="active site" description="Proton donor/acceptor" evidence="7">
    <location>
        <position position="185"/>
    </location>
</feature>
<reference evidence="8" key="1">
    <citation type="submission" date="2021-11" db="EMBL/GenBank/DDBJ databases">
        <authorList>
            <person name="Rodrigo-Torres L."/>
            <person name="Arahal R. D."/>
            <person name="Lucena T."/>
        </authorList>
    </citation>
    <scope>NUCLEOTIDE SEQUENCE</scope>
    <source>
        <strain evidence="8">CECT 7928</strain>
    </source>
</reference>
<dbReference type="NCBIfam" id="TIGR00067">
    <property type="entry name" value="glut_race"/>
    <property type="match status" value="1"/>
</dbReference>
<comment type="function">
    <text evidence="7">Provides the (R)-glutamate required for cell wall biosynthesis.</text>
</comment>
<feature type="binding site" evidence="7">
    <location>
        <begin position="45"/>
        <end position="46"/>
    </location>
    <ligand>
        <name>substrate</name>
    </ligand>
</feature>
<dbReference type="InterPro" id="IPR004391">
    <property type="entry name" value="Glu_race"/>
</dbReference>
<evidence type="ECO:0000256" key="4">
    <source>
        <dbReference type="ARBA" id="ARBA00022984"/>
    </source>
</evidence>
<dbReference type="InterPro" id="IPR018187">
    <property type="entry name" value="Asp/Glu_racemase_AS_1"/>
</dbReference>
<dbReference type="Gene3D" id="3.40.50.1860">
    <property type="match status" value="2"/>
</dbReference>
<evidence type="ECO:0000313" key="9">
    <source>
        <dbReference type="Proteomes" id="UP000838748"/>
    </source>
</evidence>
<comment type="caution">
    <text evidence="8">The sequence shown here is derived from an EMBL/GenBank/DDBJ whole genome shotgun (WGS) entry which is preliminary data.</text>
</comment>
<dbReference type="EMBL" id="CAKLDM010000003">
    <property type="protein sequence ID" value="CAH0542708.1"/>
    <property type="molecule type" value="Genomic_DNA"/>
</dbReference>
<dbReference type="HAMAP" id="MF_00258">
    <property type="entry name" value="Glu_racemase"/>
    <property type="match status" value="1"/>
</dbReference>
<evidence type="ECO:0000313" key="8">
    <source>
        <dbReference type="EMBL" id="CAH0542708.1"/>
    </source>
</evidence>
<sequence length="268" mass="29182">MNTSSTYNVLVFDSGVGGLSVFQEIQAMLPNLNYVYVFDNEAYPYGELSPEILLARVNQIVLQHTQKHQIDLVVIACNTASTIVLPKLREQLTIPVVGVVPAIKPASLLSNDSVALIATPATITRKYTKELVRDFANGKTVEMLGSTKLVDMAEQKLRGKAVDSQELSQLLEPICNRVDVAVLGCTHFPLIKEEIGQALGKGVTLVDSGEAIARRVKALILQLEATTKPAQRPHLIYSTAPTWQEGALNNSLHKLGFSPVKIFPIQGV</sequence>
<gene>
    <name evidence="7 8" type="primary">murI</name>
    <name evidence="8" type="ORF">VMF7928_04166</name>
</gene>
<dbReference type="InterPro" id="IPR001920">
    <property type="entry name" value="Asp/Glu_race"/>
</dbReference>
<keyword evidence="3 7" id="KW-0133">Cell shape</keyword>
<keyword evidence="6 7" id="KW-0961">Cell wall biogenesis/degradation</keyword>
<dbReference type="Pfam" id="PF01177">
    <property type="entry name" value="Asp_Glu_race"/>
    <property type="match status" value="1"/>
</dbReference>